<feature type="compositionally biased region" description="Low complexity" evidence="1">
    <location>
        <begin position="91"/>
        <end position="108"/>
    </location>
</feature>
<accession>A0ABW0P1W6</accession>
<evidence type="ECO:0000256" key="1">
    <source>
        <dbReference type="SAM" id="MobiDB-lite"/>
    </source>
</evidence>
<feature type="region of interest" description="Disordered" evidence="1">
    <location>
        <begin position="85"/>
        <end position="108"/>
    </location>
</feature>
<dbReference type="EMBL" id="JBHSLU010000040">
    <property type="protein sequence ID" value="MFC5506385.1"/>
    <property type="molecule type" value="Genomic_DNA"/>
</dbReference>
<organism evidence="2 3">
    <name type="scientific">Bosea massiliensis</name>
    <dbReference type="NCBI Taxonomy" id="151419"/>
    <lineage>
        <taxon>Bacteria</taxon>
        <taxon>Pseudomonadati</taxon>
        <taxon>Pseudomonadota</taxon>
        <taxon>Alphaproteobacteria</taxon>
        <taxon>Hyphomicrobiales</taxon>
        <taxon>Boseaceae</taxon>
        <taxon>Bosea</taxon>
    </lineage>
</organism>
<keyword evidence="3" id="KW-1185">Reference proteome</keyword>
<evidence type="ECO:0000313" key="2">
    <source>
        <dbReference type="EMBL" id="MFC5506385.1"/>
    </source>
</evidence>
<gene>
    <name evidence="2" type="ORF">ACFPN9_14075</name>
</gene>
<comment type="caution">
    <text evidence="2">The sequence shown here is derived from an EMBL/GenBank/DDBJ whole genome shotgun (WGS) entry which is preliminary data.</text>
</comment>
<dbReference type="Proteomes" id="UP001596060">
    <property type="component" value="Unassembled WGS sequence"/>
</dbReference>
<reference evidence="3" key="1">
    <citation type="journal article" date="2019" name="Int. J. Syst. Evol. Microbiol.">
        <title>The Global Catalogue of Microorganisms (GCM) 10K type strain sequencing project: providing services to taxonomists for standard genome sequencing and annotation.</title>
        <authorList>
            <consortium name="The Broad Institute Genomics Platform"/>
            <consortium name="The Broad Institute Genome Sequencing Center for Infectious Disease"/>
            <person name="Wu L."/>
            <person name="Ma J."/>
        </authorList>
    </citation>
    <scope>NUCLEOTIDE SEQUENCE [LARGE SCALE GENOMIC DNA]</scope>
    <source>
        <strain evidence="3">CCUG 43117</strain>
    </source>
</reference>
<proteinExistence type="predicted"/>
<protein>
    <submittedName>
        <fullName evidence="2">Uncharacterized protein</fullName>
    </submittedName>
</protein>
<evidence type="ECO:0000313" key="3">
    <source>
        <dbReference type="Proteomes" id="UP001596060"/>
    </source>
</evidence>
<dbReference type="RefSeq" id="WP_067996096.1">
    <property type="nucleotide sequence ID" value="NZ_JBHSLU010000040.1"/>
</dbReference>
<name>A0ABW0P1W6_9HYPH</name>
<sequence length="108" mass="11674">MHDDLGKLMDKFARMRARQHSNRAKLFRVTQKVWEITNNPHVLAGVFNAAKAHSPALAKELIVAGAATDYTFPAGEFATEVTRQRAEAKAKAASAAAGQGANQQGRSQ</sequence>